<feature type="binding site" evidence="2">
    <location>
        <position position="94"/>
    </location>
    <ligand>
        <name>substrate</name>
    </ligand>
</feature>
<dbReference type="SUPFAM" id="SSF100950">
    <property type="entry name" value="NagB/RpiA/CoA transferase-like"/>
    <property type="match status" value="1"/>
</dbReference>
<dbReference type="GO" id="GO:0046523">
    <property type="term" value="F:S-methyl-5-thioribose-1-phosphate isomerase activity"/>
    <property type="evidence" value="ECO:0007669"/>
    <property type="project" value="UniProtKB-UniRule"/>
</dbReference>
<dbReference type="InterPro" id="IPR042529">
    <property type="entry name" value="IF_2B-like_C"/>
</dbReference>
<dbReference type="UniPathway" id="UPA00904">
    <property type="reaction ID" value="UER00874"/>
</dbReference>
<dbReference type="GO" id="GO:0019509">
    <property type="term" value="P:L-methionine salvage from methylthioadenosine"/>
    <property type="evidence" value="ECO:0007669"/>
    <property type="project" value="UniProtKB-UniRule"/>
</dbReference>
<dbReference type="NCBIfam" id="TIGR00512">
    <property type="entry name" value="salvage_mtnA"/>
    <property type="match status" value="1"/>
</dbReference>
<keyword evidence="2" id="KW-0028">Amino-acid biosynthesis</keyword>
<dbReference type="PANTHER" id="PTHR43475:SF1">
    <property type="entry name" value="METHYLTHIORIBOSE-1-PHOSPHATE ISOMERASE"/>
    <property type="match status" value="1"/>
</dbReference>
<dbReference type="EC" id="5.3.1.23" evidence="2"/>
<dbReference type="InterPro" id="IPR011559">
    <property type="entry name" value="Initiation_fac_2B_a/b/d"/>
</dbReference>
<dbReference type="InterPro" id="IPR037171">
    <property type="entry name" value="NagB/RpiA_transferase-like"/>
</dbReference>
<dbReference type="RefSeq" id="WP_143722119.1">
    <property type="nucleotide sequence ID" value="NZ_VKDB01000039.1"/>
</dbReference>
<feature type="binding site" evidence="2">
    <location>
        <begin position="50"/>
        <end position="52"/>
    </location>
    <ligand>
        <name>substrate</name>
    </ligand>
</feature>
<dbReference type="Pfam" id="PF01008">
    <property type="entry name" value="IF-2B"/>
    <property type="match status" value="1"/>
</dbReference>
<dbReference type="AlphaFoldDB" id="A0A553UHX5"/>
<comment type="pathway">
    <text evidence="2">Amino-acid biosynthesis; L-methionine biosynthesis via salvage pathway; L-methionine from S-methyl-5-thio-alpha-D-ribose 1-phosphate: step 1/6.</text>
</comment>
<dbReference type="Gene3D" id="3.40.50.10470">
    <property type="entry name" value="Translation initiation factor eif-2b, domain 2"/>
    <property type="match status" value="1"/>
</dbReference>
<dbReference type="HAMAP" id="MF_01678">
    <property type="entry name" value="Salvage_MtnA"/>
    <property type="match status" value="1"/>
</dbReference>
<dbReference type="NCBIfam" id="NF004326">
    <property type="entry name" value="PRK05720.1"/>
    <property type="match status" value="1"/>
</dbReference>
<evidence type="ECO:0000256" key="2">
    <source>
        <dbReference type="HAMAP-Rule" id="MF_01678"/>
    </source>
</evidence>
<dbReference type="FunFam" id="1.20.120.420:FF:000003">
    <property type="entry name" value="Methylthioribose-1-phosphate isomerase"/>
    <property type="match status" value="1"/>
</dbReference>
<evidence type="ECO:0000256" key="1">
    <source>
        <dbReference type="ARBA" id="ARBA00023235"/>
    </source>
</evidence>
<protein>
    <recommendedName>
        <fullName evidence="2">Methylthioribose-1-phosphate isomerase</fullName>
        <shortName evidence="2">M1Pi</shortName>
        <shortName evidence="2">MTR-1-P isomerase</shortName>
        <ecNumber evidence="2">5.3.1.23</ecNumber>
    </recommendedName>
    <alternativeName>
        <fullName evidence="2">S-methyl-5-thioribose-1-phosphate isomerase</fullName>
    </alternativeName>
</protein>
<dbReference type="InterPro" id="IPR027363">
    <property type="entry name" value="M1Pi_N"/>
</dbReference>
<feature type="site" description="Transition state stabilizer" evidence="2">
    <location>
        <position position="161"/>
    </location>
</feature>
<keyword evidence="1 2" id="KW-0413">Isomerase</keyword>
<sequence>MNTITPVDTVSFDGREVSLLDQTLLPGQQVRLIIEDAAQMHEAIGMLRVRGAPAIGVAAAFGLWLGVRGLSDDLPRPEAEAKVEETRTYLAGARPTAVNLSWALDRCAAQALATGSSTAQLKQALLDAAIQLRTDEEATTRLIGEHGADLLTGLSGVLTHCNAGSAATVGLGTALAPIYVASERGQALRVFADETRPLLQGARITAWELREAGVPVTVITDSMAAVVMRQGLVGAVIVGCDRVAANGDVANKIGTYGVALLARAHGLPFYVAGPTSTIDLGTPDGDHIEIEQRGAHEVTHHGGVLMAPDGVDVFNPAFDVTPAEYVTAIITEKGIIYPPYGPGLQAVKA</sequence>
<dbReference type="InterPro" id="IPR005251">
    <property type="entry name" value="IF-M1Pi"/>
</dbReference>
<feature type="binding site" evidence="2">
    <location>
        <begin position="251"/>
        <end position="252"/>
    </location>
    <ligand>
        <name>substrate</name>
    </ligand>
</feature>
<evidence type="ECO:0000313" key="3">
    <source>
        <dbReference type="EMBL" id="TSA79631.1"/>
    </source>
</evidence>
<dbReference type="InterPro" id="IPR000649">
    <property type="entry name" value="IF-2B-related"/>
</dbReference>
<dbReference type="Proteomes" id="UP000316092">
    <property type="component" value="Unassembled WGS sequence"/>
</dbReference>
<dbReference type="EMBL" id="VKDB01000039">
    <property type="protein sequence ID" value="TSA79631.1"/>
    <property type="molecule type" value="Genomic_DNA"/>
</dbReference>
<name>A0A553UHX5_9DEIO</name>
<dbReference type="NCBIfam" id="TIGR00524">
    <property type="entry name" value="eIF-2B_rel"/>
    <property type="match status" value="1"/>
</dbReference>
<dbReference type="Gene3D" id="1.20.120.420">
    <property type="entry name" value="translation initiation factor eif-2b, domain 1"/>
    <property type="match status" value="1"/>
</dbReference>
<accession>A0A553UHX5</accession>
<dbReference type="OrthoDB" id="9803436at2"/>
<comment type="function">
    <text evidence="2">Catalyzes the interconversion of methylthioribose-1-phosphate (MTR-1-P) into methylthioribulose-1-phosphate (MTRu-1-P).</text>
</comment>
<feature type="binding site" evidence="2">
    <location>
        <position position="200"/>
    </location>
    <ligand>
        <name>substrate</name>
    </ligand>
</feature>
<reference evidence="3 4" key="1">
    <citation type="submission" date="2019-07" db="EMBL/GenBank/DDBJ databases">
        <title>Deinococcus detaillus sp. nov., isolated from humus soil in Antarctica.</title>
        <authorList>
            <person name="Zhang K."/>
        </authorList>
    </citation>
    <scope>NUCLEOTIDE SEQUENCE [LARGE SCALE GENOMIC DNA]</scope>
    <source>
        <strain evidence="3 4">H1</strain>
    </source>
</reference>
<keyword evidence="2" id="KW-0486">Methionine biosynthesis</keyword>
<dbReference type="FunFam" id="3.40.50.10470:FF:000006">
    <property type="entry name" value="Methylthioribose-1-phosphate isomerase"/>
    <property type="match status" value="1"/>
</dbReference>
<gene>
    <name evidence="2 3" type="primary">mtnA</name>
    <name evidence="3" type="ORF">FNU79_17700</name>
</gene>
<feature type="active site" description="Proton donor" evidence="2">
    <location>
        <position position="241"/>
    </location>
</feature>
<proteinExistence type="inferred from homology"/>
<comment type="similarity">
    <text evidence="2">Belongs to the EIF-2B alpha/beta/delta subunits family. MtnA subfamily.</text>
</comment>
<keyword evidence="4" id="KW-1185">Reference proteome</keyword>
<organism evidence="3 4">
    <name type="scientific">Deinococcus detaillensis</name>
    <dbReference type="NCBI Taxonomy" id="2592048"/>
    <lineage>
        <taxon>Bacteria</taxon>
        <taxon>Thermotogati</taxon>
        <taxon>Deinococcota</taxon>
        <taxon>Deinococci</taxon>
        <taxon>Deinococcales</taxon>
        <taxon>Deinococcaceae</taxon>
        <taxon>Deinococcus</taxon>
    </lineage>
</organism>
<comment type="caution">
    <text evidence="3">The sequence shown here is derived from an EMBL/GenBank/DDBJ whole genome shotgun (WGS) entry which is preliminary data.</text>
</comment>
<dbReference type="PANTHER" id="PTHR43475">
    <property type="entry name" value="METHYLTHIORIBOSE-1-PHOSPHATE ISOMERASE"/>
    <property type="match status" value="1"/>
</dbReference>
<evidence type="ECO:0000313" key="4">
    <source>
        <dbReference type="Proteomes" id="UP000316092"/>
    </source>
</evidence>
<comment type="catalytic activity">
    <reaction evidence="2">
        <text>5-(methylsulfanyl)-alpha-D-ribose 1-phosphate = 5-(methylsulfanyl)-D-ribulose 1-phosphate</text>
        <dbReference type="Rhea" id="RHEA:19989"/>
        <dbReference type="ChEBI" id="CHEBI:58533"/>
        <dbReference type="ChEBI" id="CHEBI:58548"/>
        <dbReference type="EC" id="5.3.1.23"/>
    </reaction>
</comment>